<dbReference type="GO" id="GO:0030289">
    <property type="term" value="C:protein phosphatase 4 complex"/>
    <property type="evidence" value="ECO:0007669"/>
    <property type="project" value="TreeGrafter"/>
</dbReference>
<protein>
    <recommendedName>
        <fullName evidence="4">Serine/threonine-protein phosphatase 4 regulatory subunit 3-like central domain-containing protein</fullName>
    </recommendedName>
</protein>
<dbReference type="GeneID" id="39989921"/>
<feature type="compositionally biased region" description="Low complexity" evidence="3">
    <location>
        <begin position="48"/>
        <end position="60"/>
    </location>
</feature>
<feature type="region of interest" description="Disordered" evidence="3">
    <location>
        <begin position="763"/>
        <end position="783"/>
    </location>
</feature>
<dbReference type="VEuPathDB" id="TriTrypDB:TM35_000441320"/>
<feature type="compositionally biased region" description="Basic and acidic residues" evidence="3">
    <location>
        <begin position="830"/>
        <end position="845"/>
    </location>
</feature>
<keyword evidence="6" id="KW-1185">Reference proteome</keyword>
<feature type="region of interest" description="Disordered" evidence="3">
    <location>
        <begin position="419"/>
        <end position="440"/>
    </location>
</feature>
<dbReference type="PANTHER" id="PTHR23318:SF0">
    <property type="entry name" value="SERINE_THREONINE-PROTEIN PHOSPHATASE 4 REGULATORY SUBUNIT 3"/>
    <property type="match status" value="1"/>
</dbReference>
<dbReference type="Pfam" id="PF04802">
    <property type="entry name" value="PP4R3"/>
    <property type="match status" value="1"/>
</dbReference>
<dbReference type="InterPro" id="IPR006887">
    <property type="entry name" value="P4R3-like_central_dom"/>
</dbReference>
<feature type="region of interest" description="Disordered" evidence="3">
    <location>
        <begin position="713"/>
        <end position="733"/>
    </location>
</feature>
<organism evidence="5 6">
    <name type="scientific">Trypanosoma theileri</name>
    <dbReference type="NCBI Taxonomy" id="67003"/>
    <lineage>
        <taxon>Eukaryota</taxon>
        <taxon>Discoba</taxon>
        <taxon>Euglenozoa</taxon>
        <taxon>Kinetoplastea</taxon>
        <taxon>Metakinetoplastina</taxon>
        <taxon>Trypanosomatida</taxon>
        <taxon>Trypanosomatidae</taxon>
        <taxon>Trypanosoma</taxon>
    </lineage>
</organism>
<feature type="compositionally biased region" description="Polar residues" evidence="3">
    <location>
        <begin position="715"/>
        <end position="733"/>
    </location>
</feature>
<reference evidence="5 6" key="1">
    <citation type="submission" date="2017-03" db="EMBL/GenBank/DDBJ databases">
        <title>An alternative strategy for trypanosome survival in the mammalian bloodstream revealed through genome and transcriptome analysis of the ubiquitous bovine parasite Trypanosoma (Megatrypanum) theileri.</title>
        <authorList>
            <person name="Kelly S."/>
            <person name="Ivens A."/>
            <person name="Mott A."/>
            <person name="O'Neill E."/>
            <person name="Emms D."/>
            <person name="Macleod O."/>
            <person name="Voorheis P."/>
            <person name="Matthews J."/>
            <person name="Matthews K."/>
            <person name="Carrington M."/>
        </authorList>
    </citation>
    <scope>NUCLEOTIDE SEQUENCE [LARGE SCALE GENOMIC DNA]</scope>
    <source>
        <strain evidence="5">Edinburgh</strain>
    </source>
</reference>
<evidence type="ECO:0000259" key="4">
    <source>
        <dbReference type="Pfam" id="PF04802"/>
    </source>
</evidence>
<dbReference type="InterPro" id="IPR011993">
    <property type="entry name" value="PH-like_dom_sf"/>
</dbReference>
<dbReference type="PANTHER" id="PTHR23318">
    <property type="entry name" value="ATP SYNTHASE GAMMA-RELATED"/>
    <property type="match status" value="1"/>
</dbReference>
<feature type="compositionally biased region" description="Basic and acidic residues" evidence="3">
    <location>
        <begin position="763"/>
        <end position="774"/>
    </location>
</feature>
<dbReference type="InterPro" id="IPR051137">
    <property type="entry name" value="PP4R3-like"/>
</dbReference>
<dbReference type="OrthoDB" id="27483at2759"/>
<dbReference type="STRING" id="67003.A0A1X0NIG3"/>
<gene>
    <name evidence="5" type="ORF">TM35_000441320</name>
</gene>
<feature type="domain" description="Serine/threonine-protein phosphatase 4 regulatory subunit 3-like central" evidence="4">
    <location>
        <begin position="185"/>
        <end position="393"/>
    </location>
</feature>
<evidence type="ECO:0000256" key="2">
    <source>
        <dbReference type="ARBA" id="ARBA00023242"/>
    </source>
</evidence>
<evidence type="ECO:0000313" key="6">
    <source>
        <dbReference type="Proteomes" id="UP000192257"/>
    </source>
</evidence>
<comment type="caution">
    <text evidence="5">The sequence shown here is derived from an EMBL/GenBank/DDBJ whole genome shotgun (WGS) entry which is preliminary data.</text>
</comment>
<sequence>MDDGADILTKAKLYATMSDDDSWTEMGVGIVSVVLRPAADVNSDESNDGGSSSNNNSNNNAEQVVGQLEIIDIDNPAELLMSTPITLSDAYVVQNETILWWSDPQLGRLMACSFNTKEGCEKIRKEIVAYQNSRKTATTNEINGSERANTPSICSHWTVCRENLPAILSAAMTNAQRFGVFVRGRESYFKELAELFQLCQREGDLRGMDLIGQITLALLRSPFSTDGKIIAQFVENSLVDTCVDIVQYAIGRRDQSTGFVSFEERRATFRNPLQLPESIVARIHVLYSCGYLKDLLPLSLDEADAVPSSLLSTYLTSSKFRLVEDICRSPLILPQAFQRAYNDVANAFEVVAFVHDMCKTIKNTMMPLDCKTTMFEALVGTGLLPFLRFVIANAIELYQNVGSFLPAQAQAQTQGTPASLLLSSSSSSSEPPPPPTLPSSFRVMPGMAMQMACDIVCNCIMLYPAGRGGLVAEALTSPNGCLLELLLQCIITSKRSAELQAAFDAVVSCGIGILQYLPGIIETGGPTKRDVVRFWVEGAAGQRPPLLLLVVPLAEAFLRGEPIPHGSHEEIRVLHVLKVLTSLVGEIDEQLSHSFASVFQQANLISSLEVVLRTDNRSSANLQSSVVALVTTILESGKRRLVDLLVDGLLLETALRRYMKYGHRNNILSSSLAHLFDGVCRAIHSEKSGGARTFSHMASSPFLHILHSGEDDSLASRTADGQENGNSSSNNTCQTIGGRLWSMHGEELRTRCPSFARKLEHALQETPEEARSADAESSSVASTLERNIKSITDVEFDAMVMDFGVELQPRGSVITTFPNAPLVAQNVTEKTNRKEDHSDDDFHDHEEEEEEEEEEQKEEDDGEDEDYKEKEDENNEDRGEPLLKRSRSESTSSVGHE</sequence>
<evidence type="ECO:0000256" key="1">
    <source>
        <dbReference type="ARBA" id="ARBA00004123"/>
    </source>
</evidence>
<dbReference type="Gene3D" id="2.30.29.30">
    <property type="entry name" value="Pleckstrin-homology domain (PH domain)/Phosphotyrosine-binding domain (PTB)"/>
    <property type="match status" value="1"/>
</dbReference>
<feature type="compositionally biased region" description="Basic and acidic residues" evidence="3">
    <location>
        <begin position="867"/>
        <end position="888"/>
    </location>
</feature>
<evidence type="ECO:0000256" key="3">
    <source>
        <dbReference type="SAM" id="MobiDB-lite"/>
    </source>
</evidence>
<dbReference type="GO" id="GO:0072542">
    <property type="term" value="F:protein phosphatase activator activity"/>
    <property type="evidence" value="ECO:0007669"/>
    <property type="project" value="TreeGrafter"/>
</dbReference>
<dbReference type="RefSeq" id="XP_028878542.1">
    <property type="nucleotide sequence ID" value="XM_029030141.1"/>
</dbReference>
<dbReference type="AlphaFoldDB" id="A0A1X0NIG3"/>
<keyword evidence="2" id="KW-0539">Nucleus</keyword>
<dbReference type="GO" id="GO:0005654">
    <property type="term" value="C:nucleoplasm"/>
    <property type="evidence" value="ECO:0007669"/>
    <property type="project" value="TreeGrafter"/>
</dbReference>
<feature type="compositionally biased region" description="Low complexity" evidence="3">
    <location>
        <begin position="419"/>
        <end position="429"/>
    </location>
</feature>
<feature type="region of interest" description="Disordered" evidence="3">
    <location>
        <begin position="41"/>
        <end position="60"/>
    </location>
</feature>
<comment type="subcellular location">
    <subcellularLocation>
        <location evidence="1">Nucleus</location>
    </subcellularLocation>
</comment>
<name>A0A1X0NIG3_9TRYP</name>
<proteinExistence type="predicted"/>
<feature type="compositionally biased region" description="Acidic residues" evidence="3">
    <location>
        <begin position="846"/>
        <end position="866"/>
    </location>
</feature>
<accession>A0A1X0NIG3</accession>
<feature type="region of interest" description="Disordered" evidence="3">
    <location>
        <begin position="825"/>
        <end position="897"/>
    </location>
</feature>
<evidence type="ECO:0000313" key="5">
    <source>
        <dbReference type="EMBL" id="ORC84476.1"/>
    </source>
</evidence>
<dbReference type="EMBL" id="NBCO01000044">
    <property type="protein sequence ID" value="ORC84476.1"/>
    <property type="molecule type" value="Genomic_DNA"/>
</dbReference>
<dbReference type="Proteomes" id="UP000192257">
    <property type="component" value="Unassembled WGS sequence"/>
</dbReference>